<evidence type="ECO:0000313" key="2">
    <source>
        <dbReference type="EMBL" id="KAK3764659.1"/>
    </source>
</evidence>
<dbReference type="Proteomes" id="UP001283361">
    <property type="component" value="Unassembled WGS sequence"/>
</dbReference>
<evidence type="ECO:0000313" key="3">
    <source>
        <dbReference type="Proteomes" id="UP001283361"/>
    </source>
</evidence>
<reference evidence="2" key="1">
    <citation type="journal article" date="2023" name="G3 (Bethesda)">
        <title>A reference genome for the long-term kleptoplast-retaining sea slug Elysia crispata morphotype clarki.</title>
        <authorList>
            <person name="Eastman K.E."/>
            <person name="Pendleton A.L."/>
            <person name="Shaikh M.A."/>
            <person name="Suttiyut T."/>
            <person name="Ogas R."/>
            <person name="Tomko P."/>
            <person name="Gavelis G."/>
            <person name="Widhalm J.R."/>
            <person name="Wisecaver J.H."/>
        </authorList>
    </citation>
    <scope>NUCLEOTIDE SEQUENCE</scope>
    <source>
        <strain evidence="2">ECLA1</strain>
    </source>
</reference>
<feature type="region of interest" description="Disordered" evidence="1">
    <location>
        <begin position="1"/>
        <end position="25"/>
    </location>
</feature>
<gene>
    <name evidence="2" type="ORF">RRG08_013713</name>
</gene>
<comment type="caution">
    <text evidence="2">The sequence shown here is derived from an EMBL/GenBank/DDBJ whole genome shotgun (WGS) entry which is preliminary data.</text>
</comment>
<evidence type="ECO:0000256" key="1">
    <source>
        <dbReference type="SAM" id="MobiDB-lite"/>
    </source>
</evidence>
<accession>A0AAE0Z875</accession>
<organism evidence="2 3">
    <name type="scientific">Elysia crispata</name>
    <name type="common">lettuce slug</name>
    <dbReference type="NCBI Taxonomy" id="231223"/>
    <lineage>
        <taxon>Eukaryota</taxon>
        <taxon>Metazoa</taxon>
        <taxon>Spiralia</taxon>
        <taxon>Lophotrochozoa</taxon>
        <taxon>Mollusca</taxon>
        <taxon>Gastropoda</taxon>
        <taxon>Heterobranchia</taxon>
        <taxon>Euthyneura</taxon>
        <taxon>Panpulmonata</taxon>
        <taxon>Sacoglossa</taxon>
        <taxon>Placobranchoidea</taxon>
        <taxon>Plakobranchidae</taxon>
        <taxon>Elysia</taxon>
    </lineage>
</organism>
<proteinExistence type="predicted"/>
<dbReference type="AlphaFoldDB" id="A0AAE0Z875"/>
<protein>
    <submittedName>
        <fullName evidence="2">Uncharacterized protein</fullName>
    </submittedName>
</protein>
<dbReference type="EMBL" id="JAWDGP010004415">
    <property type="protein sequence ID" value="KAK3764659.1"/>
    <property type="molecule type" value="Genomic_DNA"/>
</dbReference>
<feature type="compositionally biased region" description="Basic and acidic residues" evidence="1">
    <location>
        <begin position="15"/>
        <end position="25"/>
    </location>
</feature>
<keyword evidence="3" id="KW-1185">Reference proteome</keyword>
<sequence length="98" mass="10713">MGGQRSLTLGLPASDSDHMGRSRSPDLRVDRVTGLMVANWKQQNCSRFWCSGLYNRVSDGQSRAALDPGDLAIDHGKTSPCSCQDMCVCLEPVVWLIS</sequence>
<name>A0AAE0Z875_9GAST</name>